<comment type="caution">
    <text evidence="1">The sequence shown here is derived from an EMBL/GenBank/DDBJ whole genome shotgun (WGS) entry which is preliminary data.</text>
</comment>
<dbReference type="Gene3D" id="3.40.630.30">
    <property type="match status" value="1"/>
</dbReference>
<accession>A0ABT2YU67</accession>
<proteinExistence type="predicted"/>
<organism evidence="1 2">
    <name type="scientific">Marinomonas sargassi</name>
    <dbReference type="NCBI Taxonomy" id="2984494"/>
    <lineage>
        <taxon>Bacteria</taxon>
        <taxon>Pseudomonadati</taxon>
        <taxon>Pseudomonadota</taxon>
        <taxon>Gammaproteobacteria</taxon>
        <taxon>Oceanospirillales</taxon>
        <taxon>Oceanospirillaceae</taxon>
        <taxon>Marinomonas</taxon>
    </lineage>
</organism>
<name>A0ABT2YU67_9GAMM</name>
<dbReference type="SUPFAM" id="SSF55729">
    <property type="entry name" value="Acyl-CoA N-acyltransferases (Nat)"/>
    <property type="match status" value="1"/>
</dbReference>
<dbReference type="Proteomes" id="UP001209713">
    <property type="component" value="Unassembled WGS sequence"/>
</dbReference>
<keyword evidence="2" id="KW-1185">Reference proteome</keyword>
<reference evidence="1 2" key="1">
    <citation type="submission" date="2022-10" db="EMBL/GenBank/DDBJ databases">
        <title>Marinomonas transparenta sp. nov. and Marinomonas sargassi sp. nov., isolated from marine alga (Sargassum natans (L.) Gaillon).</title>
        <authorList>
            <person name="Wang Y."/>
        </authorList>
    </citation>
    <scope>NUCLEOTIDE SEQUENCE [LARGE SCALE GENOMIC DNA]</scope>
    <source>
        <strain evidence="1 2">C2222</strain>
    </source>
</reference>
<evidence type="ECO:0000313" key="2">
    <source>
        <dbReference type="Proteomes" id="UP001209713"/>
    </source>
</evidence>
<sequence length="157" mass="17775">MRNIEYLAFEYVDLNVLMDVLNEGSLREHLVEHPYFDPKSISEWVKGKVETDAVEGCRVRVISIDGDIAGWCGIQPDDKGFEIAIVLSQKFWGAGASIFKTLLGWAAELGHKEVCFHLLDSRREYKTLAKMADSVSRSQLLGRSFTTYLFSVDQKNP</sequence>
<evidence type="ECO:0000313" key="1">
    <source>
        <dbReference type="EMBL" id="MCV2403431.1"/>
    </source>
</evidence>
<protein>
    <submittedName>
        <fullName evidence="1">N-acetyltransferase</fullName>
    </submittedName>
</protein>
<dbReference type="InterPro" id="IPR016181">
    <property type="entry name" value="Acyl_CoA_acyltransferase"/>
</dbReference>
<gene>
    <name evidence="1" type="ORF">OFY17_11130</name>
</gene>
<dbReference type="RefSeq" id="WP_263530813.1">
    <property type="nucleotide sequence ID" value="NZ_JAOVZB010000005.1"/>
</dbReference>
<dbReference type="EMBL" id="JAOVZB010000005">
    <property type="protein sequence ID" value="MCV2403431.1"/>
    <property type="molecule type" value="Genomic_DNA"/>
</dbReference>